<dbReference type="SMART" id="SM01012">
    <property type="entry name" value="ANTAR"/>
    <property type="match status" value="1"/>
</dbReference>
<dbReference type="InterPro" id="IPR001789">
    <property type="entry name" value="Sig_transdc_resp-reg_receiver"/>
</dbReference>
<dbReference type="InterPro" id="IPR011006">
    <property type="entry name" value="CheY-like_superfamily"/>
</dbReference>
<dbReference type="InterPro" id="IPR052048">
    <property type="entry name" value="ST_Response_Regulator"/>
</dbReference>
<dbReference type="AlphaFoldDB" id="A0A7X8TKD4"/>
<evidence type="ECO:0000256" key="5">
    <source>
        <dbReference type="ARBA" id="ARBA00023012"/>
    </source>
</evidence>
<evidence type="ECO:0000256" key="10">
    <source>
        <dbReference type="ARBA" id="ARBA00059282"/>
    </source>
</evidence>
<evidence type="ECO:0000256" key="3">
    <source>
        <dbReference type="ARBA" id="ARBA00022553"/>
    </source>
</evidence>
<evidence type="ECO:0000256" key="9">
    <source>
        <dbReference type="ARBA" id="ARBA00055952"/>
    </source>
</evidence>
<dbReference type="SUPFAM" id="SSF52172">
    <property type="entry name" value="CheY-like"/>
    <property type="match status" value="1"/>
</dbReference>
<dbReference type="FunFam" id="3.40.50.2300:FF:000050">
    <property type="entry name" value="Response regulator receiver"/>
    <property type="match status" value="1"/>
</dbReference>
<gene>
    <name evidence="15" type="ORF">HGQ17_09385</name>
</gene>
<keyword evidence="2" id="KW-0963">Cytoplasm</keyword>
<dbReference type="Pfam" id="PF03861">
    <property type="entry name" value="ANTAR"/>
    <property type="match status" value="1"/>
</dbReference>
<evidence type="ECO:0000256" key="7">
    <source>
        <dbReference type="ARBA" id="ARBA00023016"/>
    </source>
</evidence>
<dbReference type="SMART" id="SM00448">
    <property type="entry name" value="REC"/>
    <property type="match status" value="1"/>
</dbReference>
<dbReference type="GO" id="GO:0003723">
    <property type="term" value="F:RNA binding"/>
    <property type="evidence" value="ECO:0007669"/>
    <property type="project" value="InterPro"/>
</dbReference>
<organism evidence="15 16">
    <name type="scientific">Nesterenkonia sedimenti</name>
    <dbReference type="NCBI Taxonomy" id="1463632"/>
    <lineage>
        <taxon>Bacteria</taxon>
        <taxon>Bacillati</taxon>
        <taxon>Actinomycetota</taxon>
        <taxon>Actinomycetes</taxon>
        <taxon>Micrococcales</taxon>
        <taxon>Micrococcaceae</taxon>
        <taxon>Nesterenkonia</taxon>
    </lineage>
</organism>
<dbReference type="PANTHER" id="PTHR43228">
    <property type="entry name" value="TWO-COMPONENT RESPONSE REGULATOR"/>
    <property type="match status" value="1"/>
</dbReference>
<dbReference type="RefSeq" id="WP_168887693.1">
    <property type="nucleotide sequence ID" value="NZ_JABAHY010000008.1"/>
</dbReference>
<keyword evidence="7" id="KW-0346">Stress response</keyword>
<evidence type="ECO:0000313" key="15">
    <source>
        <dbReference type="EMBL" id="NLS10204.1"/>
    </source>
</evidence>
<feature type="domain" description="ANTAR" evidence="14">
    <location>
        <begin position="140"/>
        <end position="201"/>
    </location>
</feature>
<name>A0A7X8TKD4_9MICC</name>
<comment type="subcellular location">
    <subcellularLocation>
        <location evidence="1">Cytoplasm</location>
    </subcellularLocation>
</comment>
<proteinExistence type="predicted"/>
<dbReference type="Pfam" id="PF00072">
    <property type="entry name" value="Response_reg"/>
    <property type="match status" value="1"/>
</dbReference>
<sequence>MTETEEPAGQNSTAEYKQRRVLVAEDETLIRLDIVEILTGAGYEVVGEAENGERAVELAREHKPDLVVMDVKMPVMDGITAAKTIAEEKIAPVVMLTAFSQRDLVESAREAGAMAYVVKPFGENDLVPAIEVAAARFEELRALEQEVSSLTEKFETRKLVDRAKSLLISTMGLSEPEAFRWIQKTSMDRRLTMREVAETVVDQMG</sequence>
<dbReference type="Gene3D" id="3.40.50.2300">
    <property type="match status" value="1"/>
</dbReference>
<evidence type="ECO:0000259" key="13">
    <source>
        <dbReference type="PROSITE" id="PS50110"/>
    </source>
</evidence>
<dbReference type="InterPro" id="IPR036388">
    <property type="entry name" value="WH-like_DNA-bd_sf"/>
</dbReference>
<protein>
    <recommendedName>
        <fullName evidence="11">Transcriptional regulatory protein PdtaR</fullName>
    </recommendedName>
</protein>
<dbReference type="GO" id="GO:0031564">
    <property type="term" value="P:transcription antitermination"/>
    <property type="evidence" value="ECO:0007669"/>
    <property type="project" value="UniProtKB-KW"/>
</dbReference>
<reference evidence="15 16" key="1">
    <citation type="submission" date="2020-04" db="EMBL/GenBank/DDBJ databases">
        <title>Nesterenkonia sp. nov., isolated from marine sediment.</title>
        <authorList>
            <person name="Zhang G."/>
        </authorList>
    </citation>
    <scope>NUCLEOTIDE SEQUENCE [LARGE SCALE GENOMIC DNA]</scope>
    <source>
        <strain evidence="15 16">MY13</strain>
    </source>
</reference>
<evidence type="ECO:0000256" key="8">
    <source>
        <dbReference type="ARBA" id="ARBA00023163"/>
    </source>
</evidence>
<keyword evidence="3 12" id="KW-0597">Phosphoprotein</keyword>
<keyword evidence="4" id="KW-0889">Transcription antitermination</keyword>
<dbReference type="InterPro" id="IPR008327">
    <property type="entry name" value="Sig_transdc_resp-reg_antiterm"/>
</dbReference>
<dbReference type="Gene3D" id="1.10.10.10">
    <property type="entry name" value="Winged helix-like DNA-binding domain superfamily/Winged helix DNA-binding domain"/>
    <property type="match status" value="1"/>
</dbReference>
<dbReference type="PIRSF" id="PIRSF036382">
    <property type="entry name" value="RR_antiterm"/>
    <property type="match status" value="1"/>
</dbReference>
<evidence type="ECO:0000259" key="14">
    <source>
        <dbReference type="PROSITE" id="PS50921"/>
    </source>
</evidence>
<feature type="domain" description="Response regulatory" evidence="13">
    <location>
        <begin position="20"/>
        <end position="134"/>
    </location>
</feature>
<dbReference type="FunFam" id="1.10.10.10:FF:000157">
    <property type="entry name" value="Response regulator receiver"/>
    <property type="match status" value="1"/>
</dbReference>
<evidence type="ECO:0000256" key="12">
    <source>
        <dbReference type="PROSITE-ProRule" id="PRU00169"/>
    </source>
</evidence>
<keyword evidence="16" id="KW-1185">Reference proteome</keyword>
<comment type="caution">
    <text evidence="15">The sequence shown here is derived from an EMBL/GenBank/DDBJ whole genome shotgun (WGS) entry which is preliminary data.</text>
</comment>
<evidence type="ECO:0000256" key="11">
    <source>
        <dbReference type="ARBA" id="ARBA00071182"/>
    </source>
</evidence>
<dbReference type="GO" id="GO:0005737">
    <property type="term" value="C:cytoplasm"/>
    <property type="evidence" value="ECO:0007669"/>
    <property type="project" value="UniProtKB-SubCell"/>
</dbReference>
<dbReference type="GO" id="GO:0000160">
    <property type="term" value="P:phosphorelay signal transduction system"/>
    <property type="evidence" value="ECO:0007669"/>
    <property type="project" value="UniProtKB-KW"/>
</dbReference>
<evidence type="ECO:0000256" key="1">
    <source>
        <dbReference type="ARBA" id="ARBA00004496"/>
    </source>
</evidence>
<accession>A0A7X8TKD4</accession>
<dbReference type="Proteomes" id="UP000523139">
    <property type="component" value="Unassembled WGS sequence"/>
</dbReference>
<evidence type="ECO:0000256" key="2">
    <source>
        <dbReference type="ARBA" id="ARBA00022490"/>
    </source>
</evidence>
<evidence type="ECO:0000256" key="6">
    <source>
        <dbReference type="ARBA" id="ARBA00023015"/>
    </source>
</evidence>
<evidence type="ECO:0000256" key="4">
    <source>
        <dbReference type="ARBA" id="ARBA00022814"/>
    </source>
</evidence>
<dbReference type="PROSITE" id="PS50921">
    <property type="entry name" value="ANTAR"/>
    <property type="match status" value="1"/>
</dbReference>
<keyword evidence="5" id="KW-0902">Two-component regulatory system</keyword>
<dbReference type="EMBL" id="JABAHY010000008">
    <property type="protein sequence ID" value="NLS10204.1"/>
    <property type="molecule type" value="Genomic_DNA"/>
</dbReference>
<comment type="function">
    <text evidence="10">In addition, the PdtaR/PdtaS two-component system controls copper and nitric oxide (NO) resistance downstream of the intramembrane protease Rip1. This coupled Rip1/PdtaS/PdtaR circuit controls NO resistance and acute lung infection in mice by relieving PdtaR/PdtaS-mediated repression of isonitrile chalkophore biosynthesis. Two signals are required to fully inactivate the PdtaR/PdtaS system and mediate NO resistance: a cytoplasmic inhibitory signal through the PdtaS kinase mediated by direct sensing of NO and the production of PPE1-5', an NO-induced small RNA, to sequester PdtaR.</text>
</comment>
<keyword evidence="6" id="KW-0805">Transcription regulation</keyword>
<dbReference type="PANTHER" id="PTHR43228:SF1">
    <property type="entry name" value="TWO-COMPONENT RESPONSE REGULATOR ARR22"/>
    <property type="match status" value="1"/>
</dbReference>
<feature type="modified residue" description="4-aspartylphosphate" evidence="12">
    <location>
        <position position="70"/>
    </location>
</feature>
<keyword evidence="8" id="KW-0804">Transcription</keyword>
<dbReference type="InterPro" id="IPR005561">
    <property type="entry name" value="ANTAR"/>
</dbReference>
<dbReference type="PROSITE" id="PS50110">
    <property type="entry name" value="RESPONSE_REGULATORY"/>
    <property type="match status" value="1"/>
</dbReference>
<evidence type="ECO:0000313" key="16">
    <source>
        <dbReference type="Proteomes" id="UP000523139"/>
    </source>
</evidence>
<comment type="function">
    <text evidence="9">Member of the two-component regulatory system PdtaR/PdtaS. This two-component system plays an essential role in mycobacterial adaptation to poor nutrient conditions. PdtaR probably acts at the level of transcriptional antitermination rather than transcriptional initiation.</text>
</comment>